<dbReference type="GO" id="GO:0006749">
    <property type="term" value="P:glutathione metabolic process"/>
    <property type="evidence" value="ECO:0007669"/>
    <property type="project" value="TreeGrafter"/>
</dbReference>
<dbReference type="InterPro" id="IPR051924">
    <property type="entry name" value="GST_Kappa/NadH"/>
</dbReference>
<protein>
    <recommendedName>
        <fullName evidence="4">Glutathione S-transferase kappa</fullName>
        <ecNumber evidence="4">2.5.1.18</ecNumber>
    </recommendedName>
</protein>
<dbReference type="FunFam" id="3.40.30.10:FF:000096">
    <property type="entry name" value="Glutathione S-transferase kappa"/>
    <property type="match status" value="1"/>
</dbReference>
<feature type="domain" description="DSBA-like thioredoxin" evidence="6">
    <location>
        <begin position="6"/>
        <end position="213"/>
    </location>
</feature>
<evidence type="ECO:0000256" key="3">
    <source>
        <dbReference type="ARBA" id="ARBA00047960"/>
    </source>
</evidence>
<keyword evidence="2 4" id="KW-0808">Transferase</keyword>
<dbReference type="Proteomes" id="UP001148299">
    <property type="component" value="Unassembled WGS sequence"/>
</dbReference>
<keyword evidence="7" id="KW-0413">Isomerase</keyword>
<accession>A0A9W9RM73</accession>
<evidence type="ECO:0000256" key="2">
    <source>
        <dbReference type="ARBA" id="ARBA00022679"/>
    </source>
</evidence>
<evidence type="ECO:0000313" key="7">
    <source>
        <dbReference type="EMBL" id="KAJ5362511.1"/>
    </source>
</evidence>
<dbReference type="Pfam" id="PF01323">
    <property type="entry name" value="DSBA"/>
    <property type="match status" value="1"/>
</dbReference>
<dbReference type="SUPFAM" id="SSF52833">
    <property type="entry name" value="Thioredoxin-like"/>
    <property type="match status" value="1"/>
</dbReference>
<dbReference type="EMBL" id="JAPZBR010000002">
    <property type="protein sequence ID" value="KAJ5362511.1"/>
    <property type="molecule type" value="Genomic_DNA"/>
</dbReference>
<dbReference type="AlphaFoldDB" id="A0A9W9RM73"/>
<dbReference type="GO" id="GO:0016853">
    <property type="term" value="F:isomerase activity"/>
    <property type="evidence" value="ECO:0007669"/>
    <property type="project" value="UniProtKB-KW"/>
</dbReference>
<organism evidence="7 8">
    <name type="scientific">Penicillium brevicompactum</name>
    <dbReference type="NCBI Taxonomy" id="5074"/>
    <lineage>
        <taxon>Eukaryota</taxon>
        <taxon>Fungi</taxon>
        <taxon>Dikarya</taxon>
        <taxon>Ascomycota</taxon>
        <taxon>Pezizomycotina</taxon>
        <taxon>Eurotiomycetes</taxon>
        <taxon>Eurotiomycetidae</taxon>
        <taxon>Eurotiales</taxon>
        <taxon>Aspergillaceae</taxon>
        <taxon>Penicillium</taxon>
    </lineage>
</organism>
<dbReference type="PIRSF" id="PIRSF006386">
    <property type="entry name" value="HCCAis_GSTk"/>
    <property type="match status" value="1"/>
</dbReference>
<dbReference type="GO" id="GO:0005739">
    <property type="term" value="C:mitochondrion"/>
    <property type="evidence" value="ECO:0007669"/>
    <property type="project" value="TreeGrafter"/>
</dbReference>
<dbReference type="GO" id="GO:0005777">
    <property type="term" value="C:peroxisome"/>
    <property type="evidence" value="ECO:0007669"/>
    <property type="project" value="TreeGrafter"/>
</dbReference>
<gene>
    <name evidence="7" type="ORF">N7541_003355</name>
</gene>
<feature type="active site" description="Nucleophile" evidence="5">
    <location>
        <position position="14"/>
    </location>
</feature>
<evidence type="ECO:0000256" key="5">
    <source>
        <dbReference type="PIRSR" id="PIRSR006386-1"/>
    </source>
</evidence>
<dbReference type="InterPro" id="IPR014440">
    <property type="entry name" value="HCCAis_GSTk"/>
</dbReference>
<evidence type="ECO:0000259" key="6">
    <source>
        <dbReference type="Pfam" id="PF01323"/>
    </source>
</evidence>
<dbReference type="InterPro" id="IPR036249">
    <property type="entry name" value="Thioredoxin-like_sf"/>
</dbReference>
<reference evidence="7" key="2">
    <citation type="journal article" date="2023" name="IMA Fungus">
        <title>Comparative genomic study of the Penicillium genus elucidates a diverse pangenome and 15 lateral gene transfer events.</title>
        <authorList>
            <person name="Petersen C."/>
            <person name="Sorensen T."/>
            <person name="Nielsen M.R."/>
            <person name="Sondergaard T.E."/>
            <person name="Sorensen J.L."/>
            <person name="Fitzpatrick D.A."/>
            <person name="Frisvad J.C."/>
            <person name="Nielsen K.L."/>
        </authorList>
    </citation>
    <scope>NUCLEOTIDE SEQUENCE</scope>
    <source>
        <strain evidence="7">IBT 35675</strain>
    </source>
</reference>
<dbReference type="Gene3D" id="3.40.30.10">
    <property type="entry name" value="Glutaredoxin"/>
    <property type="match status" value="1"/>
</dbReference>
<dbReference type="GO" id="GO:0004364">
    <property type="term" value="F:glutathione transferase activity"/>
    <property type="evidence" value="ECO:0007669"/>
    <property type="project" value="UniProtKB-UniRule"/>
</dbReference>
<comment type="catalytic activity">
    <reaction evidence="3 4">
        <text>RX + glutathione = an S-substituted glutathione + a halide anion + H(+)</text>
        <dbReference type="Rhea" id="RHEA:16437"/>
        <dbReference type="ChEBI" id="CHEBI:15378"/>
        <dbReference type="ChEBI" id="CHEBI:16042"/>
        <dbReference type="ChEBI" id="CHEBI:17792"/>
        <dbReference type="ChEBI" id="CHEBI:57925"/>
        <dbReference type="ChEBI" id="CHEBI:90779"/>
        <dbReference type="EC" id="2.5.1.18"/>
    </reaction>
</comment>
<dbReference type="PANTHER" id="PTHR42943">
    <property type="entry name" value="GLUTATHIONE S-TRANSFERASE KAPPA"/>
    <property type="match status" value="1"/>
</dbReference>
<comment type="similarity">
    <text evidence="1 4">Belongs to the GST superfamily. Kappa family.</text>
</comment>
<keyword evidence="8" id="KW-1185">Reference proteome</keyword>
<evidence type="ECO:0000256" key="4">
    <source>
        <dbReference type="PIRNR" id="PIRNR006386"/>
    </source>
</evidence>
<dbReference type="InterPro" id="IPR001853">
    <property type="entry name" value="DSBA-like_thioredoxin_dom"/>
</dbReference>
<dbReference type="GO" id="GO:0004602">
    <property type="term" value="F:glutathione peroxidase activity"/>
    <property type="evidence" value="ECO:0007669"/>
    <property type="project" value="TreeGrafter"/>
</dbReference>
<reference evidence="7" key="1">
    <citation type="submission" date="2022-12" db="EMBL/GenBank/DDBJ databases">
        <authorList>
            <person name="Petersen C."/>
        </authorList>
    </citation>
    <scope>NUCLEOTIDE SEQUENCE</scope>
    <source>
        <strain evidence="7">IBT 35675</strain>
    </source>
</reference>
<dbReference type="EC" id="2.5.1.18" evidence="4"/>
<sequence>MAPPKITFYVDIVSPFAYIAFHVLRNSPAFANCEVTYVPIFLGGLMQALSKPQANSCYPVQLTPPDKKNYLGQQRVRWAKYFSVPIIEGFPKGFPIRTLPVQRALCAISQRNPEKLADVIGAIFHSFWVDGNTTVGDAEGFAPLVESVLGPQETQEVIAAMGKPEIKALLSANTDRSFASGAFGLPWFECTNSKGEKEGFWGVDHIGQVADFLDLDRSLDKGFRAAL</sequence>
<name>A0A9W9RM73_PENBR</name>
<evidence type="ECO:0000256" key="1">
    <source>
        <dbReference type="ARBA" id="ARBA00006494"/>
    </source>
</evidence>
<dbReference type="PANTHER" id="PTHR42943:SF2">
    <property type="entry name" value="GLUTATHIONE S-TRANSFERASE KAPPA 1"/>
    <property type="match status" value="1"/>
</dbReference>
<proteinExistence type="inferred from homology"/>
<evidence type="ECO:0000313" key="8">
    <source>
        <dbReference type="Proteomes" id="UP001148299"/>
    </source>
</evidence>
<comment type="caution">
    <text evidence="7">The sequence shown here is derived from an EMBL/GenBank/DDBJ whole genome shotgun (WGS) entry which is preliminary data.</text>
</comment>